<dbReference type="Proteomes" id="UP000223527">
    <property type="component" value="Unassembled WGS sequence"/>
</dbReference>
<dbReference type="NCBIfam" id="TIGR00254">
    <property type="entry name" value="GGDEF"/>
    <property type="match status" value="1"/>
</dbReference>
<dbReference type="InterPro" id="IPR043128">
    <property type="entry name" value="Rev_trsase/Diguanyl_cyclase"/>
</dbReference>
<evidence type="ECO:0000313" key="6">
    <source>
        <dbReference type="Proteomes" id="UP000223527"/>
    </source>
</evidence>
<name>A0A2C7AJA1_9PROT</name>
<evidence type="ECO:0000256" key="3">
    <source>
        <dbReference type="SAM" id="Phobius"/>
    </source>
</evidence>
<feature type="transmembrane region" description="Helical" evidence="3">
    <location>
        <begin position="776"/>
        <end position="795"/>
    </location>
</feature>
<accession>A0A2C7AJA1</accession>
<dbReference type="Pfam" id="PF07494">
    <property type="entry name" value="Reg_prop"/>
    <property type="match status" value="3"/>
</dbReference>
<dbReference type="FunFam" id="3.30.70.270:FF:000001">
    <property type="entry name" value="Diguanylate cyclase domain protein"/>
    <property type="match status" value="1"/>
</dbReference>
<comment type="catalytic activity">
    <reaction evidence="2">
        <text>2 GTP = 3',3'-c-di-GMP + 2 diphosphate</text>
        <dbReference type="Rhea" id="RHEA:24898"/>
        <dbReference type="ChEBI" id="CHEBI:33019"/>
        <dbReference type="ChEBI" id="CHEBI:37565"/>
        <dbReference type="ChEBI" id="CHEBI:58805"/>
        <dbReference type="EC" id="2.7.7.65"/>
    </reaction>
</comment>
<comment type="caution">
    <text evidence="5">The sequence shown here is derived from an EMBL/GenBank/DDBJ whole genome shotgun (WGS) entry which is preliminary data.</text>
</comment>
<dbReference type="InterPro" id="IPR011110">
    <property type="entry name" value="Reg_prop"/>
</dbReference>
<dbReference type="PANTHER" id="PTHR45138:SF9">
    <property type="entry name" value="DIGUANYLATE CYCLASE DGCM-RELATED"/>
    <property type="match status" value="1"/>
</dbReference>
<dbReference type="InterPro" id="IPR000160">
    <property type="entry name" value="GGDEF_dom"/>
</dbReference>
<keyword evidence="3" id="KW-1133">Transmembrane helix</keyword>
<dbReference type="InterPro" id="IPR013783">
    <property type="entry name" value="Ig-like_fold"/>
</dbReference>
<evidence type="ECO:0000256" key="1">
    <source>
        <dbReference type="ARBA" id="ARBA00012528"/>
    </source>
</evidence>
<organism evidence="5 6">
    <name type="scientific">Teichococcus rhizosphaerae</name>
    <dbReference type="NCBI Taxonomy" id="1335062"/>
    <lineage>
        <taxon>Bacteria</taxon>
        <taxon>Pseudomonadati</taxon>
        <taxon>Pseudomonadota</taxon>
        <taxon>Alphaproteobacteria</taxon>
        <taxon>Acetobacterales</taxon>
        <taxon>Roseomonadaceae</taxon>
        <taxon>Roseomonas</taxon>
    </lineage>
</organism>
<dbReference type="CDD" id="cd01949">
    <property type="entry name" value="GGDEF"/>
    <property type="match status" value="1"/>
</dbReference>
<reference evidence="5 6" key="1">
    <citation type="submission" date="2017-10" db="EMBL/GenBank/DDBJ databases">
        <authorList>
            <person name="Banno H."/>
            <person name="Chua N.-H."/>
        </authorList>
    </citation>
    <scope>NUCLEOTIDE SEQUENCE [LARGE SCALE GENOMIC DNA]</scope>
    <source>
        <strain evidence="5 6">YW11</strain>
    </source>
</reference>
<dbReference type="Gene3D" id="2.60.40.10">
    <property type="entry name" value="Immunoglobulins"/>
    <property type="match status" value="1"/>
</dbReference>
<keyword evidence="6" id="KW-1185">Reference proteome</keyword>
<dbReference type="Gene3D" id="2.130.10.10">
    <property type="entry name" value="YVTN repeat-like/Quinoprotein amine dehydrogenase"/>
    <property type="match status" value="4"/>
</dbReference>
<dbReference type="GO" id="GO:0052621">
    <property type="term" value="F:diguanylate cyclase activity"/>
    <property type="evidence" value="ECO:0007669"/>
    <property type="project" value="UniProtKB-EC"/>
</dbReference>
<proteinExistence type="predicted"/>
<evidence type="ECO:0000259" key="4">
    <source>
        <dbReference type="PROSITE" id="PS50887"/>
    </source>
</evidence>
<dbReference type="PANTHER" id="PTHR45138">
    <property type="entry name" value="REGULATORY COMPONENTS OF SENSORY TRANSDUCTION SYSTEM"/>
    <property type="match status" value="1"/>
</dbReference>
<dbReference type="EC" id="2.7.7.65" evidence="1"/>
<dbReference type="Pfam" id="PF00990">
    <property type="entry name" value="GGDEF"/>
    <property type="match status" value="1"/>
</dbReference>
<gene>
    <name evidence="5" type="ORF">CR162_00265</name>
</gene>
<dbReference type="SUPFAM" id="SSF55073">
    <property type="entry name" value="Nucleotide cyclase"/>
    <property type="match status" value="1"/>
</dbReference>
<dbReference type="InterPro" id="IPR015943">
    <property type="entry name" value="WD40/YVTN_repeat-like_dom_sf"/>
</dbReference>
<dbReference type="InterPro" id="IPR029787">
    <property type="entry name" value="Nucleotide_cyclase"/>
</dbReference>
<keyword evidence="3" id="KW-0472">Membrane</keyword>
<dbReference type="InterPro" id="IPR050469">
    <property type="entry name" value="Diguanylate_Cyclase"/>
</dbReference>
<feature type="domain" description="GGDEF" evidence="4">
    <location>
        <begin position="859"/>
        <end position="989"/>
    </location>
</feature>
<evidence type="ECO:0000313" key="5">
    <source>
        <dbReference type="EMBL" id="PHK96847.1"/>
    </source>
</evidence>
<dbReference type="PROSITE" id="PS50887">
    <property type="entry name" value="GGDEF"/>
    <property type="match status" value="1"/>
</dbReference>
<dbReference type="SMART" id="SM00267">
    <property type="entry name" value="GGDEF"/>
    <property type="match status" value="1"/>
</dbReference>
<dbReference type="EMBL" id="PDNU01000001">
    <property type="protein sequence ID" value="PHK96847.1"/>
    <property type="molecule type" value="Genomic_DNA"/>
</dbReference>
<sequence>MHGPLPAAAASPWEAFATRVFEPIAAARRLPHETATALAQDRQGAIWIGTLGGLARHDGYRVQPYVARPEGGGGLPDNHVRALLALPEGGLLVGTHSGGLARFDPETGDFIAIAPPDEEAGWKRVFALAPGRDGGAWVATEAGLAFWPAGAEAAEPVPGWPRTAALSVLEEADGTLWVGTATGLRRRIPTEAAFRWPRAGSALAQDMARDEVWSLLRDSAGRLWFGTGRSGLGWVEEGVVHLRPGLSGRQGLAGGRTVTALLEPAPGTLWASTDGIGIIVAEGKRTPALLQHDPALPVSLSGDVVRALLRDRAGNVWAATERGVNRHDTQGQAVLSVLPSPLSPRTLSDQNVYSVAVDRRGRAWLGLGQGRIDMLDPATGELRRLQLEDPQTARDVQALLPLPDGGMLAGARGVARIDGDSLEITPSAFPAVEGEVVNALAMESGELLVGTQEGLLRLDAAGRVLRRWQRGAAAGSGLPDTPVRGIDRLGVAGTWVGTAGGLSIFPPGATEPFSLRHDPARPDGLPHDNVGPVLLDTRGRIWVGTFGGGIGVVSGWPPPPGEAPRFRALTTRHGLSDNSVAALLADAKGRIWASTARGLSMIPADGGPARVLTMRDGERVRTYVQRAAARLPGGELLFGGLGGLSIVLPWRAEQARPAPRIGFTGMALEGRAMPPGLAPTTGARLDLPSGLRRLRVEFALMDFRAPAGTRYAYRLAELDQEWTEANPEDPAANFERLPPGLHRLQVRAWTGPVSAGPAAETSLVLAIPPRWFESSWFGLLALMACGMAVMGLVQGRTAYLRHRQRELTRLVDERTRELRAANHRLDRLAGTDPLTGLLNRRRFAERAAQVLARAEHGGPGFALVLFDLDRFKQLNDTHGHNAGDAALVSFCRLATRLCRPQGLLGRHGGEEIMLLVPGCDVVEGRAIAERIRAAQAESPITWQGRPLAVTVSGGVAAWQRGESLEALIHRADAALYAAKHGGRDQVRAA</sequence>
<evidence type="ECO:0000256" key="2">
    <source>
        <dbReference type="ARBA" id="ARBA00034247"/>
    </source>
</evidence>
<dbReference type="SUPFAM" id="SSF63829">
    <property type="entry name" value="Calcium-dependent phosphotriesterase"/>
    <property type="match status" value="2"/>
</dbReference>
<dbReference type="AlphaFoldDB" id="A0A2C7AJA1"/>
<keyword evidence="3" id="KW-0812">Transmembrane</keyword>
<dbReference type="Gene3D" id="3.30.70.270">
    <property type="match status" value="1"/>
</dbReference>
<protein>
    <recommendedName>
        <fullName evidence="1">diguanylate cyclase</fullName>
        <ecNumber evidence="1">2.7.7.65</ecNumber>
    </recommendedName>
</protein>